<keyword evidence="6" id="KW-1133">Transmembrane helix</keyword>
<dbReference type="OrthoDB" id="448427at2759"/>
<evidence type="ECO:0000313" key="12">
    <source>
        <dbReference type="Proteomes" id="UP001153069"/>
    </source>
</evidence>
<keyword evidence="3 9" id="KW-0813">Transport</keyword>
<keyword evidence="7 8" id="KW-0472">Membrane</keyword>
<evidence type="ECO:0000256" key="5">
    <source>
        <dbReference type="ARBA" id="ARBA00022737"/>
    </source>
</evidence>
<evidence type="ECO:0000256" key="3">
    <source>
        <dbReference type="ARBA" id="ARBA00022448"/>
    </source>
</evidence>
<feature type="repeat" description="Solcar" evidence="8">
    <location>
        <begin position="140"/>
        <end position="222"/>
    </location>
</feature>
<dbReference type="InterPro" id="IPR023395">
    <property type="entry name" value="MCP_dom_sf"/>
</dbReference>
<dbReference type="AlphaFoldDB" id="A0A9N8E7Z6"/>
<comment type="similarity">
    <text evidence="2 9">Belongs to the mitochondrial carrier (TC 2.A.29) family.</text>
</comment>
<dbReference type="EMBL" id="CAICTM010000643">
    <property type="protein sequence ID" value="CAB9514291.1"/>
    <property type="molecule type" value="Genomic_DNA"/>
</dbReference>
<proteinExistence type="inferred from homology"/>
<keyword evidence="12" id="KW-1185">Reference proteome</keyword>
<name>A0A9N8E7Z6_9STRA</name>
<reference evidence="11" key="1">
    <citation type="submission" date="2020-06" db="EMBL/GenBank/DDBJ databases">
        <authorList>
            <consortium name="Plant Systems Biology data submission"/>
        </authorList>
    </citation>
    <scope>NUCLEOTIDE SEQUENCE</scope>
    <source>
        <strain evidence="11">D6</strain>
    </source>
</reference>
<protein>
    <submittedName>
        <fullName evidence="11">Adenosylmethionine carrier 1, chloroplastic/mitochondrial</fullName>
    </submittedName>
</protein>
<dbReference type="Pfam" id="PF00153">
    <property type="entry name" value="Mito_carr"/>
    <property type="match status" value="3"/>
</dbReference>
<evidence type="ECO:0000256" key="6">
    <source>
        <dbReference type="ARBA" id="ARBA00022989"/>
    </source>
</evidence>
<evidence type="ECO:0000256" key="4">
    <source>
        <dbReference type="ARBA" id="ARBA00022692"/>
    </source>
</evidence>
<dbReference type="PROSITE" id="PS50920">
    <property type="entry name" value="SOLCAR"/>
    <property type="match status" value="3"/>
</dbReference>
<evidence type="ECO:0000313" key="11">
    <source>
        <dbReference type="EMBL" id="CAB9514291.1"/>
    </source>
</evidence>
<dbReference type="GO" id="GO:0016020">
    <property type="term" value="C:membrane"/>
    <property type="evidence" value="ECO:0007669"/>
    <property type="project" value="UniProtKB-SubCell"/>
</dbReference>
<evidence type="ECO:0000256" key="1">
    <source>
        <dbReference type="ARBA" id="ARBA00004141"/>
    </source>
</evidence>
<comment type="subcellular location">
    <subcellularLocation>
        <location evidence="1">Membrane</location>
        <topology evidence="1">Multi-pass membrane protein</topology>
    </subcellularLocation>
</comment>
<dbReference type="SUPFAM" id="SSF103506">
    <property type="entry name" value="Mitochondrial carrier"/>
    <property type="match status" value="1"/>
</dbReference>
<keyword evidence="4 8" id="KW-0812">Transmembrane</keyword>
<evidence type="ECO:0000256" key="7">
    <source>
        <dbReference type="ARBA" id="ARBA00023136"/>
    </source>
</evidence>
<organism evidence="11 12">
    <name type="scientific">Seminavis robusta</name>
    <dbReference type="NCBI Taxonomy" id="568900"/>
    <lineage>
        <taxon>Eukaryota</taxon>
        <taxon>Sar</taxon>
        <taxon>Stramenopiles</taxon>
        <taxon>Ochrophyta</taxon>
        <taxon>Bacillariophyta</taxon>
        <taxon>Bacillariophyceae</taxon>
        <taxon>Bacillariophycidae</taxon>
        <taxon>Naviculales</taxon>
        <taxon>Naviculaceae</taxon>
        <taxon>Seminavis</taxon>
    </lineage>
</organism>
<feature type="compositionally biased region" description="Basic and acidic residues" evidence="10">
    <location>
        <begin position="356"/>
        <end position="368"/>
    </location>
</feature>
<comment type="caution">
    <text evidence="11">The sequence shown here is derived from an EMBL/GenBank/DDBJ whole genome shotgun (WGS) entry which is preliminary data.</text>
</comment>
<evidence type="ECO:0000256" key="10">
    <source>
        <dbReference type="SAM" id="MobiDB-lite"/>
    </source>
</evidence>
<evidence type="ECO:0000256" key="8">
    <source>
        <dbReference type="PROSITE-ProRule" id="PRU00282"/>
    </source>
</evidence>
<feature type="repeat" description="Solcar" evidence="8">
    <location>
        <begin position="31"/>
        <end position="123"/>
    </location>
</feature>
<feature type="repeat" description="Solcar" evidence="8">
    <location>
        <begin position="241"/>
        <end position="324"/>
    </location>
</feature>
<dbReference type="PANTHER" id="PTHR45667">
    <property type="entry name" value="S-ADENOSYLMETHIONINE MITOCHONDRIAL CARRIER PROTEIN"/>
    <property type="match status" value="1"/>
</dbReference>
<dbReference type="Gene3D" id="1.50.40.10">
    <property type="entry name" value="Mitochondrial carrier domain"/>
    <property type="match status" value="1"/>
</dbReference>
<feature type="region of interest" description="Disordered" evidence="10">
    <location>
        <begin position="346"/>
        <end position="375"/>
    </location>
</feature>
<sequence length="384" mass="41597">MTTYSAKARSIRTTKTISSRGGAIARPDSFGYFLKVGLSGGIAGAVGSAALYPMDAAKTLRQSSPGDYKSVFQALGALAYSRTTAGKLTWHLQNVYRGIIPATLGAIPSSALYFGAYESMKTVLTRYFPQDERSTNNFSNRLLVHSLAAMSGNILSSAVFVPKELIKQQLQFRQSGNVVGVVMDILATKGLGGLYVGYKATLIRNIPTAVLRFSLYEEFRYRWYTQEQLQKGKKGKTQQQGVSPKFFLAGAAAGVLASGLMTPVDVLKTRLATGTCPLDVKSCFLWVVKQEGFVGLYSGAGSRMLFSGAFSAIGFGTFEWAKSVLGVSSSTAPPKSIRKSATRAVPSKVAVATSKEQQELERKDEQHRAHPRKHHSQVLFAARF</sequence>
<dbReference type="InterPro" id="IPR018108">
    <property type="entry name" value="MCP_transmembrane"/>
</dbReference>
<accession>A0A9N8E7Z6</accession>
<evidence type="ECO:0000256" key="2">
    <source>
        <dbReference type="ARBA" id="ARBA00006375"/>
    </source>
</evidence>
<evidence type="ECO:0000256" key="9">
    <source>
        <dbReference type="RuleBase" id="RU000488"/>
    </source>
</evidence>
<keyword evidence="5" id="KW-0677">Repeat</keyword>
<gene>
    <name evidence="11" type="ORF">SEMRO_644_G180500.1</name>
</gene>
<dbReference type="Proteomes" id="UP001153069">
    <property type="component" value="Unassembled WGS sequence"/>
</dbReference>